<name>A0AAP5I7V4_9CYAN</name>
<dbReference type="PANTHER" id="PTHR34697:SF2">
    <property type="entry name" value="PHOSPHATIDYLGLYCEROL LYSYLTRANSFERASE"/>
    <property type="match status" value="1"/>
</dbReference>
<evidence type="ECO:0000256" key="5">
    <source>
        <dbReference type="ARBA" id="ARBA00023136"/>
    </source>
</evidence>
<feature type="domain" description="Phosphatidylglycerol lysyltransferase C-terminal" evidence="7">
    <location>
        <begin position="231"/>
        <end position="526"/>
    </location>
</feature>
<dbReference type="AlphaFoldDB" id="A0AAP5I7V4"/>
<feature type="transmembrane region" description="Helical" evidence="6">
    <location>
        <begin position="51"/>
        <end position="72"/>
    </location>
</feature>
<dbReference type="Proteomes" id="UP000667802">
    <property type="component" value="Unassembled WGS sequence"/>
</dbReference>
<evidence type="ECO:0000313" key="9">
    <source>
        <dbReference type="Proteomes" id="UP000667802"/>
    </source>
</evidence>
<keyword evidence="3 6" id="KW-0812">Transmembrane</keyword>
<dbReference type="SUPFAM" id="SSF55729">
    <property type="entry name" value="Acyl-CoA N-acyltransferases (Nat)"/>
    <property type="match status" value="1"/>
</dbReference>
<evidence type="ECO:0000256" key="4">
    <source>
        <dbReference type="ARBA" id="ARBA00022989"/>
    </source>
</evidence>
<evidence type="ECO:0000259" key="7">
    <source>
        <dbReference type="Pfam" id="PF09924"/>
    </source>
</evidence>
<dbReference type="GO" id="GO:0016755">
    <property type="term" value="F:aminoacyltransferase activity"/>
    <property type="evidence" value="ECO:0007669"/>
    <property type="project" value="TreeGrafter"/>
</dbReference>
<dbReference type="GO" id="GO:0005886">
    <property type="term" value="C:plasma membrane"/>
    <property type="evidence" value="ECO:0007669"/>
    <property type="project" value="UniProtKB-SubCell"/>
</dbReference>
<reference evidence="9" key="1">
    <citation type="journal article" date="2021" name="Science">
        <title>Hunting the eagle killer: A cyanobacterial neurotoxin causes vacuolar myelinopathy.</title>
        <authorList>
            <person name="Breinlinger S."/>
            <person name="Phillips T.J."/>
            <person name="Haram B.N."/>
            <person name="Mares J."/>
            <person name="Martinez Yerena J.A."/>
            <person name="Hrouzek P."/>
            <person name="Sobotka R."/>
            <person name="Henderson W.M."/>
            <person name="Schmieder P."/>
            <person name="Williams S.M."/>
            <person name="Lauderdale J.D."/>
            <person name="Wilde H.D."/>
            <person name="Gerrin W."/>
            <person name="Kust A."/>
            <person name="Washington J.W."/>
            <person name="Wagner C."/>
            <person name="Geier B."/>
            <person name="Liebeke M."/>
            <person name="Enke H."/>
            <person name="Niedermeyer T.H.J."/>
            <person name="Wilde S.B."/>
        </authorList>
    </citation>
    <scope>NUCLEOTIDE SEQUENCE [LARGE SCALE GENOMIC DNA]</scope>
    <source>
        <strain evidence="9">Thurmond2011</strain>
    </source>
</reference>
<proteinExistence type="predicted"/>
<evidence type="ECO:0000256" key="2">
    <source>
        <dbReference type="ARBA" id="ARBA00022475"/>
    </source>
</evidence>
<dbReference type="GO" id="GO:0055091">
    <property type="term" value="P:phospholipid homeostasis"/>
    <property type="evidence" value="ECO:0007669"/>
    <property type="project" value="TreeGrafter"/>
</dbReference>
<evidence type="ECO:0000256" key="1">
    <source>
        <dbReference type="ARBA" id="ARBA00004651"/>
    </source>
</evidence>
<keyword evidence="2" id="KW-1003">Cell membrane</keyword>
<feature type="transmembrane region" description="Helical" evidence="6">
    <location>
        <begin position="135"/>
        <end position="154"/>
    </location>
</feature>
<evidence type="ECO:0000256" key="6">
    <source>
        <dbReference type="SAM" id="Phobius"/>
    </source>
</evidence>
<feature type="transmembrane region" description="Helical" evidence="6">
    <location>
        <begin position="9"/>
        <end position="31"/>
    </location>
</feature>
<dbReference type="InterPro" id="IPR024320">
    <property type="entry name" value="LPG_synthase_C"/>
</dbReference>
<gene>
    <name evidence="8" type="ORF">G7B40_009860</name>
</gene>
<evidence type="ECO:0000313" key="8">
    <source>
        <dbReference type="EMBL" id="MDR9894868.1"/>
    </source>
</evidence>
<keyword evidence="5 6" id="KW-0472">Membrane</keyword>
<dbReference type="Pfam" id="PF09924">
    <property type="entry name" value="LPG_synthase_C"/>
    <property type="match status" value="1"/>
</dbReference>
<organism evidence="8 9">
    <name type="scientific">Aetokthonos hydrillicola Thurmond2011</name>
    <dbReference type="NCBI Taxonomy" id="2712845"/>
    <lineage>
        <taxon>Bacteria</taxon>
        <taxon>Bacillati</taxon>
        <taxon>Cyanobacteriota</taxon>
        <taxon>Cyanophyceae</taxon>
        <taxon>Nostocales</taxon>
        <taxon>Hapalosiphonaceae</taxon>
        <taxon>Aetokthonos</taxon>
    </lineage>
</organism>
<evidence type="ECO:0000256" key="3">
    <source>
        <dbReference type="ARBA" id="ARBA00022692"/>
    </source>
</evidence>
<protein>
    <submittedName>
        <fullName evidence="8">Phosphatidylglycerol lysyltransferase domain-containing protein</fullName>
    </submittedName>
</protein>
<comment type="subcellular location">
    <subcellularLocation>
        <location evidence="1">Cell membrane</location>
        <topology evidence="1">Multi-pass membrane protein</topology>
    </subcellularLocation>
</comment>
<dbReference type="InterPro" id="IPR051211">
    <property type="entry name" value="PG_lysyltransferase"/>
</dbReference>
<dbReference type="EMBL" id="JAALHA020000003">
    <property type="protein sequence ID" value="MDR9894868.1"/>
    <property type="molecule type" value="Genomic_DNA"/>
</dbReference>
<dbReference type="PANTHER" id="PTHR34697">
    <property type="entry name" value="PHOSPHATIDYLGLYCEROL LYSYLTRANSFERASE"/>
    <property type="match status" value="1"/>
</dbReference>
<feature type="transmembrane region" description="Helical" evidence="6">
    <location>
        <begin position="197"/>
        <end position="219"/>
    </location>
</feature>
<keyword evidence="4 6" id="KW-1133">Transmembrane helix</keyword>
<sequence>MANDLKTRIGLWSVAILTGLVGVVNLLSAVTPNLHARSHWLKQFLPFKITASGHIFAALTGFILLTLATNLLRRKRVAWVLTVGLLIISIFSHLLKGLDYEESLLSGVLLMQLLLMRHVFTAGSDRPSIAQGARALIGALFFTLAYGTVGFYYLDGKFSENFNWGEAVAQTLAMFFTEDNAGLQPKTRFGDFFANSIYVIAASTFTYALIMLLKPVLILSPATQKERERAREIVENYGHSSLAAFTLLSDKSYFFSPSGRSVIAYVPKGRGAIALGDPIGPIEDRKEVIISFQQFCQRNDWYPAFYQTLAEDVNLYRLLGFRVLKIGVEGIVDLKTFTLQGKAGKNLRTPLNRMTKMGYQVKFYPPPISDDLLRQLKPVSDEWLQMVQGSEKQFSLGWFDEAYLRECEMAVVHAPSDEVVAFANLLPEYQRNEITNDMMRYRRGVENGMMDFLFISMFQYYKERGYDSFNIGLSVLAGVGDDEESRRLEKVLHYLQEHLSQFYNFQGLHAYKEKFRPRWEPRYLVYPSLSALPDVVVALIRADSGDRLLDYFKPGA</sequence>
<feature type="transmembrane region" description="Helical" evidence="6">
    <location>
        <begin position="79"/>
        <end position="98"/>
    </location>
</feature>
<keyword evidence="9" id="KW-1185">Reference proteome</keyword>
<dbReference type="InterPro" id="IPR016181">
    <property type="entry name" value="Acyl_CoA_acyltransferase"/>
</dbReference>
<accession>A0AAP5I7V4</accession>
<dbReference type="RefSeq" id="WP_208343639.1">
    <property type="nucleotide sequence ID" value="NZ_CAWQFN010000351.1"/>
</dbReference>
<comment type="caution">
    <text evidence="8">The sequence shown here is derived from an EMBL/GenBank/DDBJ whole genome shotgun (WGS) entry which is preliminary data.</text>
</comment>